<evidence type="ECO:0000256" key="5">
    <source>
        <dbReference type="ARBA" id="ARBA00023136"/>
    </source>
</evidence>
<protein>
    <recommendedName>
        <fullName evidence="7 9">Polyprenal reductase</fullName>
        <ecNumber evidence="2 9">1.3.1.94</ecNumber>
    </recommendedName>
</protein>
<comment type="catalytic activity">
    <reaction evidence="8 9">
        <text>a di-trans,poly-cis-dolichal + NADP(+) = a di-trans,poly-cis-polyprenal + NADPH + H(+)</text>
        <dbReference type="Rhea" id="RHEA:80727"/>
        <dbReference type="Rhea" id="RHEA-COMP:19536"/>
        <dbReference type="Rhea" id="RHEA-COMP:19537"/>
        <dbReference type="ChEBI" id="CHEBI:15378"/>
        <dbReference type="ChEBI" id="CHEBI:57783"/>
        <dbReference type="ChEBI" id="CHEBI:58349"/>
        <dbReference type="ChEBI" id="CHEBI:231623"/>
        <dbReference type="ChEBI" id="CHEBI:231637"/>
        <dbReference type="EC" id="1.3.1.94"/>
    </reaction>
    <physiologicalReaction direction="right-to-left" evidence="8 9">
        <dbReference type="Rhea" id="RHEA:80729"/>
    </physiologicalReaction>
</comment>
<comment type="pathway">
    <text evidence="9">Protein modification; protein glycosylation.</text>
</comment>
<evidence type="ECO:0000259" key="10">
    <source>
        <dbReference type="Pfam" id="PF02544"/>
    </source>
</evidence>
<evidence type="ECO:0000256" key="8">
    <source>
        <dbReference type="ARBA" id="ARBA00049427"/>
    </source>
</evidence>
<keyword evidence="9" id="KW-0521">NADP</keyword>
<dbReference type="GO" id="GO:0016095">
    <property type="term" value="P:polyprenol catabolic process"/>
    <property type="evidence" value="ECO:0007669"/>
    <property type="project" value="UniProtKB-UniRule"/>
</dbReference>
<evidence type="ECO:0000256" key="1">
    <source>
        <dbReference type="ARBA" id="ARBA00004127"/>
    </source>
</evidence>
<dbReference type="Proteomes" id="UP000735302">
    <property type="component" value="Unassembled WGS sequence"/>
</dbReference>
<comment type="caution">
    <text evidence="11">The sequence shown here is derived from an EMBL/GenBank/DDBJ whole genome shotgun (WGS) entry which is preliminary data.</text>
</comment>
<feature type="transmembrane region" description="Helical" evidence="9">
    <location>
        <begin position="377"/>
        <end position="400"/>
    </location>
</feature>
<feature type="transmembrane region" description="Helical" evidence="9">
    <location>
        <begin position="15"/>
        <end position="36"/>
    </location>
</feature>
<dbReference type="PANTHER" id="PTHR14624:SF0">
    <property type="entry name" value="POLYPRENOL REDUCTASE"/>
    <property type="match status" value="1"/>
</dbReference>
<keyword evidence="3 9" id="KW-0812">Transmembrane</keyword>
<name>A0AAV3YH67_9GAST</name>
<evidence type="ECO:0000313" key="11">
    <source>
        <dbReference type="EMBL" id="GFN81633.1"/>
    </source>
</evidence>
<comment type="function">
    <text evidence="9">Plays a key role in early steps of protein N-linked glycosylation by being involved in the conversion of polyprenol into dolichol. Acts as a polyprenal reductase that mediates the reduction of polyprenal into dolichal in a NADP-dependent mechanism. Dolichols are required for the synthesis of dolichol-linked monosaccharides and the oligosaccharide precursor used for N-glycosylation.</text>
</comment>
<dbReference type="PANTHER" id="PTHR14624">
    <property type="entry name" value="DFG10 PROTEIN"/>
    <property type="match status" value="1"/>
</dbReference>
<dbReference type="GO" id="GO:0102389">
    <property type="term" value="F:polyprenol reductase activity"/>
    <property type="evidence" value="ECO:0007669"/>
    <property type="project" value="UniProtKB-UniRule"/>
</dbReference>
<dbReference type="PROSITE" id="PS50244">
    <property type="entry name" value="S5A_REDUCTASE"/>
    <property type="match status" value="1"/>
</dbReference>
<dbReference type="AlphaFoldDB" id="A0AAV3YH67"/>
<dbReference type="GO" id="GO:0005789">
    <property type="term" value="C:endoplasmic reticulum membrane"/>
    <property type="evidence" value="ECO:0007669"/>
    <property type="project" value="UniProtKB-SubCell"/>
</dbReference>
<evidence type="ECO:0000256" key="9">
    <source>
        <dbReference type="RuleBase" id="RU367081"/>
    </source>
</evidence>
<feature type="transmembrane region" description="Helical" evidence="9">
    <location>
        <begin position="348"/>
        <end position="370"/>
    </location>
</feature>
<dbReference type="InterPro" id="IPR039698">
    <property type="entry name" value="Dfg10/SRD5A3"/>
</dbReference>
<keyword evidence="12" id="KW-1185">Reference proteome</keyword>
<dbReference type="GO" id="GO:0003865">
    <property type="term" value="F:3-oxo-5-alpha-steroid 4-dehydrogenase activity"/>
    <property type="evidence" value="ECO:0007669"/>
    <property type="project" value="TreeGrafter"/>
</dbReference>
<feature type="transmembrane region" description="Helical" evidence="9">
    <location>
        <begin position="256"/>
        <end position="276"/>
    </location>
</feature>
<evidence type="ECO:0000256" key="4">
    <source>
        <dbReference type="ARBA" id="ARBA00022989"/>
    </source>
</evidence>
<feature type="transmembrane region" description="Helical" evidence="9">
    <location>
        <begin position="192"/>
        <end position="212"/>
    </location>
</feature>
<keyword evidence="9" id="KW-0256">Endoplasmic reticulum</keyword>
<keyword evidence="4 9" id="KW-1133">Transmembrane helix</keyword>
<keyword evidence="9" id="KW-0560">Oxidoreductase</keyword>
<gene>
    <name evidence="11" type="ORF">PoB_000813900</name>
</gene>
<evidence type="ECO:0000256" key="3">
    <source>
        <dbReference type="ARBA" id="ARBA00022692"/>
    </source>
</evidence>
<comment type="caution">
    <text evidence="9">Lacks conserved residue(s) required for the propagation of feature annotation.</text>
</comment>
<evidence type="ECO:0000256" key="7">
    <source>
        <dbReference type="ARBA" id="ARBA00047186"/>
    </source>
</evidence>
<sequence length="419" mass="48199">MMEFFHTAVFLANNLFNVFWLLSSLLITCAHIFLSLDLGSRHDWVRQITDLAKPLYFYGKLKQTYVKKDAQNRGTLLYKIIGNLCVPKRWFCHFYLVGIAVHSSVFLLLILNISQVISVDAVLQRTSSFFLWQYSEAKGSLDQVTGIWQVVTVFACEELHLMRRLYECFFISSFANGTISVIHYFYGVAFYALFGSLDQVTAIWQVVTVFACEELHLIRRLYECFFISSFSNGTISVIHYFYGVAFYALFAYQVPQAMVVGFCILGIVIFLVASVYQHKALCTFANLRLNERAYQVPHAMDVGFCILGIVIFLVASVYQHKALCTFANLRLNERGKAAKGHYIPQGHLFGWVSSPHYLCEILIYLSFCTITQWKNMYLMCSTIFVIVNQVSASLSVHHWYRLTFPSYPKDRKALIPFVL</sequence>
<organism evidence="11 12">
    <name type="scientific">Plakobranchus ocellatus</name>
    <dbReference type="NCBI Taxonomy" id="259542"/>
    <lineage>
        <taxon>Eukaryota</taxon>
        <taxon>Metazoa</taxon>
        <taxon>Spiralia</taxon>
        <taxon>Lophotrochozoa</taxon>
        <taxon>Mollusca</taxon>
        <taxon>Gastropoda</taxon>
        <taxon>Heterobranchia</taxon>
        <taxon>Euthyneura</taxon>
        <taxon>Panpulmonata</taxon>
        <taxon>Sacoglossa</taxon>
        <taxon>Placobranchoidea</taxon>
        <taxon>Plakobranchidae</taxon>
        <taxon>Plakobranchus</taxon>
    </lineage>
</organism>
<dbReference type="EC" id="1.3.1.94" evidence="2 9"/>
<feature type="transmembrane region" description="Helical" evidence="9">
    <location>
        <begin position="94"/>
        <end position="117"/>
    </location>
</feature>
<dbReference type="InterPro" id="IPR001104">
    <property type="entry name" value="3-oxo-5_a-steroid_4-DH_C"/>
</dbReference>
<comment type="similarity">
    <text evidence="6 9">Belongs to the steroid 5-alpha reductase family. Polyprenal reductase subfamily.</text>
</comment>
<feature type="transmembrane region" description="Helical" evidence="9">
    <location>
        <begin position="168"/>
        <end position="186"/>
    </location>
</feature>
<keyword evidence="5 9" id="KW-0472">Membrane</keyword>
<dbReference type="EMBL" id="BLXT01000945">
    <property type="protein sequence ID" value="GFN81633.1"/>
    <property type="molecule type" value="Genomic_DNA"/>
</dbReference>
<feature type="transmembrane region" description="Helical" evidence="9">
    <location>
        <begin position="296"/>
        <end position="318"/>
    </location>
</feature>
<reference evidence="11 12" key="1">
    <citation type="journal article" date="2021" name="Elife">
        <title>Chloroplast acquisition without the gene transfer in kleptoplastic sea slugs, Plakobranchus ocellatus.</title>
        <authorList>
            <person name="Maeda T."/>
            <person name="Takahashi S."/>
            <person name="Yoshida T."/>
            <person name="Shimamura S."/>
            <person name="Takaki Y."/>
            <person name="Nagai Y."/>
            <person name="Toyoda A."/>
            <person name="Suzuki Y."/>
            <person name="Arimoto A."/>
            <person name="Ishii H."/>
            <person name="Satoh N."/>
            <person name="Nishiyama T."/>
            <person name="Hasebe M."/>
            <person name="Maruyama T."/>
            <person name="Minagawa J."/>
            <person name="Obokata J."/>
            <person name="Shigenobu S."/>
        </authorList>
    </citation>
    <scope>NUCLEOTIDE SEQUENCE [LARGE SCALE GENOMIC DNA]</scope>
</reference>
<evidence type="ECO:0000313" key="12">
    <source>
        <dbReference type="Proteomes" id="UP000735302"/>
    </source>
</evidence>
<evidence type="ECO:0000256" key="6">
    <source>
        <dbReference type="ARBA" id="ARBA00046320"/>
    </source>
</evidence>
<dbReference type="GO" id="GO:0160198">
    <property type="term" value="F:polyprenal reductase activity"/>
    <property type="evidence" value="ECO:0007669"/>
    <property type="project" value="UniProtKB-EC"/>
</dbReference>
<accession>A0AAV3YH67</accession>
<dbReference type="GO" id="GO:0006488">
    <property type="term" value="P:dolichol-linked oligosaccharide biosynthetic process"/>
    <property type="evidence" value="ECO:0007669"/>
    <property type="project" value="UniProtKB-UniRule"/>
</dbReference>
<dbReference type="Pfam" id="PF02544">
    <property type="entry name" value="Steroid_dh"/>
    <property type="match status" value="1"/>
</dbReference>
<evidence type="ECO:0000256" key="2">
    <source>
        <dbReference type="ARBA" id="ARBA00012522"/>
    </source>
</evidence>
<feature type="transmembrane region" description="Helical" evidence="9">
    <location>
        <begin position="224"/>
        <end position="250"/>
    </location>
</feature>
<proteinExistence type="inferred from homology"/>
<comment type="subcellular location">
    <subcellularLocation>
        <location evidence="1">Endomembrane system</location>
        <topology evidence="1">Multi-pass membrane protein</topology>
    </subcellularLocation>
    <subcellularLocation>
        <location evidence="9">Endoplasmic reticulum membrane</location>
    </subcellularLocation>
</comment>
<feature type="domain" description="3-oxo-5-alpha-steroid 4-dehydrogenase C-terminal" evidence="10">
    <location>
        <begin position="305"/>
        <end position="419"/>
    </location>
</feature>